<dbReference type="InterPro" id="IPR036236">
    <property type="entry name" value="Znf_C2H2_sf"/>
</dbReference>
<dbReference type="PROSITE" id="PS00028">
    <property type="entry name" value="ZINC_FINGER_C2H2_1"/>
    <property type="match status" value="2"/>
</dbReference>
<dbReference type="GO" id="GO:0008270">
    <property type="term" value="F:zinc ion binding"/>
    <property type="evidence" value="ECO:0007669"/>
    <property type="project" value="UniProtKB-KW"/>
</dbReference>
<keyword evidence="3" id="KW-0677">Repeat</keyword>
<feature type="domain" description="C2H2-type" evidence="11">
    <location>
        <begin position="197"/>
        <end position="224"/>
    </location>
</feature>
<accession>A0A0M4ELT3</accession>
<dbReference type="FunFam" id="3.30.160.60:FF:000218">
    <property type="entry name" value="Zinc finger protein 10"/>
    <property type="match status" value="1"/>
</dbReference>
<reference evidence="12 13" key="1">
    <citation type="submission" date="2015-08" db="EMBL/GenBank/DDBJ databases">
        <title>Ancestral chromatin configuration constrains chromatin evolution on differentiating sex chromosomes in Drosophila.</title>
        <authorList>
            <person name="Zhou Q."/>
            <person name="Bachtrog D."/>
        </authorList>
    </citation>
    <scope>NUCLEOTIDE SEQUENCE [LARGE SCALE GENOMIC DNA]</scope>
    <source>
        <tissue evidence="12">Whole larvae</tissue>
    </source>
</reference>
<dbReference type="InterPro" id="IPR013087">
    <property type="entry name" value="Znf_C2H2_type"/>
</dbReference>
<keyword evidence="4 9" id="KW-0863">Zinc-finger</keyword>
<evidence type="ECO:0000259" key="11">
    <source>
        <dbReference type="PROSITE" id="PS50157"/>
    </source>
</evidence>
<name>A0A0M4ELT3_DROBS</name>
<dbReference type="FunFam" id="3.30.160.60:FF:000060">
    <property type="entry name" value="zinc finger protein 436"/>
    <property type="match status" value="1"/>
</dbReference>
<dbReference type="GO" id="GO:0000978">
    <property type="term" value="F:RNA polymerase II cis-regulatory region sequence-specific DNA binding"/>
    <property type="evidence" value="ECO:0007669"/>
    <property type="project" value="TreeGrafter"/>
</dbReference>
<keyword evidence="5" id="KW-0862">Zinc</keyword>
<dbReference type="Proteomes" id="UP000494163">
    <property type="component" value="Chromosome 3R"/>
</dbReference>
<evidence type="ECO:0000313" key="12">
    <source>
        <dbReference type="EMBL" id="ALC46315.1"/>
    </source>
</evidence>
<evidence type="ECO:0000313" key="13">
    <source>
        <dbReference type="Proteomes" id="UP000494163"/>
    </source>
</evidence>
<keyword evidence="2" id="KW-0479">Metal-binding</keyword>
<dbReference type="GO" id="GO:0005634">
    <property type="term" value="C:nucleus"/>
    <property type="evidence" value="ECO:0007669"/>
    <property type="project" value="UniProtKB-SubCell"/>
</dbReference>
<keyword evidence="8" id="KW-0539">Nucleus</keyword>
<dbReference type="SMART" id="SM00355">
    <property type="entry name" value="ZnF_C2H2"/>
    <property type="match status" value="3"/>
</dbReference>
<keyword evidence="13" id="KW-1185">Reference proteome</keyword>
<dbReference type="Gene3D" id="3.30.160.60">
    <property type="entry name" value="Classic Zinc Finger"/>
    <property type="match status" value="2"/>
</dbReference>
<dbReference type="PANTHER" id="PTHR23226">
    <property type="entry name" value="ZINC FINGER AND SCAN DOMAIN-CONTAINING"/>
    <property type="match status" value="1"/>
</dbReference>
<dbReference type="SMR" id="A0A0M4ELT3"/>
<organism evidence="12 13">
    <name type="scientific">Drosophila busckii</name>
    <name type="common">Fruit fly</name>
    <dbReference type="NCBI Taxonomy" id="30019"/>
    <lineage>
        <taxon>Eukaryota</taxon>
        <taxon>Metazoa</taxon>
        <taxon>Ecdysozoa</taxon>
        <taxon>Arthropoda</taxon>
        <taxon>Hexapoda</taxon>
        <taxon>Insecta</taxon>
        <taxon>Pterygota</taxon>
        <taxon>Neoptera</taxon>
        <taxon>Endopterygota</taxon>
        <taxon>Diptera</taxon>
        <taxon>Brachycera</taxon>
        <taxon>Muscomorpha</taxon>
        <taxon>Ephydroidea</taxon>
        <taxon>Drosophilidae</taxon>
        <taxon>Drosophila</taxon>
    </lineage>
</organism>
<keyword evidence="6" id="KW-0805">Transcription regulation</keyword>
<dbReference type="OMA" id="TMGHHEW"/>
<dbReference type="AlphaFoldDB" id="A0A0M4ELT3"/>
<evidence type="ECO:0000256" key="1">
    <source>
        <dbReference type="ARBA" id="ARBA00004123"/>
    </source>
</evidence>
<evidence type="ECO:0000256" key="5">
    <source>
        <dbReference type="ARBA" id="ARBA00022833"/>
    </source>
</evidence>
<evidence type="ECO:0000256" key="8">
    <source>
        <dbReference type="ARBA" id="ARBA00023242"/>
    </source>
</evidence>
<comment type="subcellular location">
    <subcellularLocation>
        <location evidence="1">Nucleus</location>
    </subcellularLocation>
</comment>
<evidence type="ECO:0000256" key="6">
    <source>
        <dbReference type="ARBA" id="ARBA00023015"/>
    </source>
</evidence>
<evidence type="ECO:0000256" key="4">
    <source>
        <dbReference type="ARBA" id="ARBA00022771"/>
    </source>
</evidence>
<feature type="compositionally biased region" description="Polar residues" evidence="10">
    <location>
        <begin position="158"/>
        <end position="179"/>
    </location>
</feature>
<protein>
    <submittedName>
        <fullName evidence="12">CG7691</fullName>
    </submittedName>
</protein>
<feature type="domain" description="C2H2-type" evidence="11">
    <location>
        <begin position="256"/>
        <end position="274"/>
    </location>
</feature>
<dbReference type="OrthoDB" id="6910977at2759"/>
<evidence type="ECO:0000256" key="2">
    <source>
        <dbReference type="ARBA" id="ARBA00022723"/>
    </source>
</evidence>
<sequence length="290" mass="33663">MPSYYRKLYSNRYNYRDENYLGQYLSQLQLTNANNNAPKLSQQVIKPRAAAELKLNGKISFYFGNSEPSTDWRMSDEVPIVERRRLEESSGEQLMSLEPQPTSEFSHTIWQLELPGQELPAALEQDNMGCKLGKIKVVLNSKGRGRKPEAYKRLQQQTAEQLASSKRTRSASVAPSTLQPLKKSSDRRRVKQPGEQFECSDCQKKFDHSWMLVTHKRTHTGEKPFVCPEQSCQKSFADRSNLRSHQRTMGHHCWQFQCGQCGKYFSQECYLRRHSLDACRKYLLSVRARK</sequence>
<evidence type="ECO:0000256" key="3">
    <source>
        <dbReference type="ARBA" id="ARBA00022737"/>
    </source>
</evidence>
<dbReference type="SUPFAM" id="SSF57667">
    <property type="entry name" value="beta-beta-alpha zinc fingers"/>
    <property type="match status" value="1"/>
</dbReference>
<dbReference type="GO" id="GO:0000981">
    <property type="term" value="F:DNA-binding transcription factor activity, RNA polymerase II-specific"/>
    <property type="evidence" value="ECO:0007669"/>
    <property type="project" value="TreeGrafter"/>
</dbReference>
<evidence type="ECO:0000256" key="10">
    <source>
        <dbReference type="SAM" id="MobiDB-lite"/>
    </source>
</evidence>
<evidence type="ECO:0000256" key="7">
    <source>
        <dbReference type="ARBA" id="ARBA00023163"/>
    </source>
</evidence>
<proteinExistence type="predicted"/>
<dbReference type="EMBL" id="CP012526">
    <property type="protein sequence ID" value="ALC46315.1"/>
    <property type="molecule type" value="Genomic_DNA"/>
</dbReference>
<keyword evidence="7" id="KW-0804">Transcription</keyword>
<evidence type="ECO:0000256" key="9">
    <source>
        <dbReference type="PROSITE-ProRule" id="PRU00042"/>
    </source>
</evidence>
<gene>
    <name evidence="12" type="ORF">Dbus_chr3Rg1065</name>
</gene>
<feature type="domain" description="C2H2-type" evidence="11">
    <location>
        <begin position="225"/>
        <end position="251"/>
    </location>
</feature>
<feature type="region of interest" description="Disordered" evidence="10">
    <location>
        <begin position="158"/>
        <end position="192"/>
    </location>
</feature>
<dbReference type="PROSITE" id="PS50157">
    <property type="entry name" value="ZINC_FINGER_C2H2_2"/>
    <property type="match status" value="3"/>
</dbReference>
<dbReference type="STRING" id="30019.A0A0M4ELT3"/>
<dbReference type="PANTHER" id="PTHR23226:SF377">
    <property type="entry name" value="ZINC FINGER AND SCAN DOMAIN-CONTAINING PROTEIN 20"/>
    <property type="match status" value="1"/>
</dbReference>
<dbReference type="Pfam" id="PF00096">
    <property type="entry name" value="zf-C2H2"/>
    <property type="match status" value="3"/>
</dbReference>